<dbReference type="Pfam" id="PF02405">
    <property type="entry name" value="MlaE"/>
    <property type="match status" value="1"/>
</dbReference>
<dbReference type="InterPro" id="IPR030802">
    <property type="entry name" value="Permease_MalE"/>
</dbReference>
<comment type="similarity">
    <text evidence="2 7">Belongs to the MlaE permease family.</text>
</comment>
<dbReference type="AlphaFoldDB" id="A0A849SQV8"/>
<comment type="subcellular location">
    <subcellularLocation>
        <location evidence="1">Membrane</location>
        <topology evidence="1">Multi-pass membrane protein</topology>
    </subcellularLocation>
</comment>
<keyword evidence="4 7" id="KW-0812">Transmembrane</keyword>
<keyword evidence="3" id="KW-0813">Transport</keyword>
<dbReference type="Proteomes" id="UP000580839">
    <property type="component" value="Unassembled WGS sequence"/>
</dbReference>
<gene>
    <name evidence="8" type="ORF">HOP12_06415</name>
</gene>
<accession>A0A849SQV8</accession>
<feature type="transmembrane region" description="Helical" evidence="7">
    <location>
        <begin position="205"/>
        <end position="225"/>
    </location>
</feature>
<evidence type="ECO:0000256" key="4">
    <source>
        <dbReference type="ARBA" id="ARBA00022692"/>
    </source>
</evidence>
<dbReference type="PANTHER" id="PTHR30188:SF4">
    <property type="entry name" value="PROTEIN TRIGALACTOSYLDIACYLGLYCEROL 1, CHLOROPLASTIC"/>
    <property type="match status" value="1"/>
</dbReference>
<evidence type="ECO:0000256" key="5">
    <source>
        <dbReference type="ARBA" id="ARBA00022989"/>
    </source>
</evidence>
<dbReference type="GO" id="GO:0043190">
    <property type="term" value="C:ATP-binding cassette (ABC) transporter complex"/>
    <property type="evidence" value="ECO:0007669"/>
    <property type="project" value="InterPro"/>
</dbReference>
<keyword evidence="5 7" id="KW-1133">Transmembrane helix</keyword>
<dbReference type="EMBL" id="JABFRW010000074">
    <property type="protein sequence ID" value="NOT33790.1"/>
    <property type="molecule type" value="Genomic_DNA"/>
</dbReference>
<dbReference type="InterPro" id="IPR003453">
    <property type="entry name" value="ABC_MlaE_roteobac"/>
</dbReference>
<dbReference type="NCBIfam" id="TIGR00056">
    <property type="entry name" value="MlaE family lipid ABC transporter permease subunit"/>
    <property type="match status" value="1"/>
</dbReference>
<feature type="transmembrane region" description="Helical" evidence="7">
    <location>
        <begin position="90"/>
        <end position="112"/>
    </location>
</feature>
<evidence type="ECO:0000313" key="9">
    <source>
        <dbReference type="Proteomes" id="UP000580839"/>
    </source>
</evidence>
<protein>
    <submittedName>
        <fullName evidence="8">ABC transporter permease</fullName>
    </submittedName>
</protein>
<evidence type="ECO:0000256" key="3">
    <source>
        <dbReference type="ARBA" id="ARBA00022448"/>
    </source>
</evidence>
<feature type="transmembrane region" description="Helical" evidence="7">
    <location>
        <begin position="146"/>
        <end position="166"/>
    </location>
</feature>
<evidence type="ECO:0000256" key="7">
    <source>
        <dbReference type="RuleBase" id="RU362044"/>
    </source>
</evidence>
<feature type="transmembrane region" description="Helical" evidence="7">
    <location>
        <begin position="172"/>
        <end position="193"/>
    </location>
</feature>
<evidence type="ECO:0000256" key="6">
    <source>
        <dbReference type="ARBA" id="ARBA00023136"/>
    </source>
</evidence>
<feature type="transmembrane region" description="Helical" evidence="7">
    <location>
        <begin position="53"/>
        <end position="78"/>
    </location>
</feature>
<dbReference type="PANTHER" id="PTHR30188">
    <property type="entry name" value="ABC TRANSPORTER PERMEASE PROTEIN-RELATED"/>
    <property type="match status" value="1"/>
</dbReference>
<keyword evidence="6 7" id="KW-0472">Membrane</keyword>
<dbReference type="GO" id="GO:0005548">
    <property type="term" value="F:phospholipid transporter activity"/>
    <property type="evidence" value="ECO:0007669"/>
    <property type="project" value="TreeGrafter"/>
</dbReference>
<evidence type="ECO:0000256" key="1">
    <source>
        <dbReference type="ARBA" id="ARBA00004141"/>
    </source>
</evidence>
<comment type="caution">
    <text evidence="8">The sequence shown here is derived from an EMBL/GenBank/DDBJ whole genome shotgun (WGS) entry which is preliminary data.</text>
</comment>
<evidence type="ECO:0000313" key="8">
    <source>
        <dbReference type="EMBL" id="NOT33790.1"/>
    </source>
</evidence>
<name>A0A849SQV8_UNCEI</name>
<organism evidence="8 9">
    <name type="scientific">Eiseniibacteriota bacterium</name>
    <dbReference type="NCBI Taxonomy" id="2212470"/>
    <lineage>
        <taxon>Bacteria</taxon>
        <taxon>Candidatus Eiseniibacteriota</taxon>
    </lineage>
</organism>
<feature type="transmembrane region" description="Helical" evidence="7">
    <location>
        <begin position="237"/>
        <end position="261"/>
    </location>
</feature>
<proteinExistence type="inferred from homology"/>
<reference evidence="8 9" key="1">
    <citation type="submission" date="2020-04" db="EMBL/GenBank/DDBJ databases">
        <title>Metagenomic profiling of ammonia- and methane-oxidizing microorganisms in a Dutch drinking water treatment plant.</title>
        <authorList>
            <person name="Poghosyan L."/>
            <person name="Leucker S."/>
        </authorList>
    </citation>
    <scope>NUCLEOTIDE SEQUENCE [LARGE SCALE GENOMIC DNA]</scope>
    <source>
        <strain evidence="8">S-RSF-IL-03</strain>
    </source>
</reference>
<sequence length="267" mass="28130">MTDDLAVRGVSYLSRRVEDVLAEIGRVTMLIGDIGRSLIPALRSFPLIVQQMSVIGVGSLWLVAVVSLFTGAVSAVQAAYQFSSVVPLKYIGAVILRSVIIELGPVLTALVVGGRVGASIAAELGTMKVTEQIDALQAMAISPVRYLVVPRVIAAIIMLPVVTVFADAIAVFGGYVVAVSTLNVSSHTYIVGLKQFFYMKDLSSGLLKATFFGGIIGVMGCYYGFRTEGGAEGVGIATTRAVVASCVLVLISDYVLANVLFRLIFAS</sequence>
<evidence type="ECO:0000256" key="2">
    <source>
        <dbReference type="ARBA" id="ARBA00007556"/>
    </source>
</evidence>